<dbReference type="GO" id="GO:0000793">
    <property type="term" value="C:condensed chromosome"/>
    <property type="evidence" value="ECO:0007669"/>
    <property type="project" value="TreeGrafter"/>
</dbReference>
<proteinExistence type="predicted"/>
<dbReference type="GO" id="GO:0005634">
    <property type="term" value="C:nucleus"/>
    <property type="evidence" value="ECO:0007669"/>
    <property type="project" value="TreeGrafter"/>
</dbReference>
<dbReference type="GO" id="GO:0046975">
    <property type="term" value="F:histone H3K36 methyltransferase activity"/>
    <property type="evidence" value="ECO:0007669"/>
    <property type="project" value="TreeGrafter"/>
</dbReference>
<dbReference type="Proteomes" id="UP000515164">
    <property type="component" value="Unplaced"/>
</dbReference>
<dbReference type="KEGG" id="bbif:117214144"/>
<name>A0A6P8N4X4_9HYME</name>
<dbReference type="GO" id="GO:0031297">
    <property type="term" value="P:replication fork processing"/>
    <property type="evidence" value="ECO:0007669"/>
    <property type="project" value="TreeGrafter"/>
</dbReference>
<dbReference type="GO" id="GO:0015074">
    <property type="term" value="P:DNA integration"/>
    <property type="evidence" value="ECO:0007669"/>
    <property type="project" value="TreeGrafter"/>
</dbReference>
<reference evidence="2" key="1">
    <citation type="submission" date="2025-08" db="UniProtKB">
        <authorList>
            <consortium name="RefSeq"/>
        </authorList>
    </citation>
    <scope>IDENTIFICATION</scope>
    <source>
        <tissue evidence="2">Muscle</tissue>
    </source>
</reference>
<dbReference type="InterPro" id="IPR036397">
    <property type="entry name" value="RNaseH_sf"/>
</dbReference>
<organism evidence="1 2">
    <name type="scientific">Bombus bifarius</name>
    <dbReference type="NCBI Taxonomy" id="103933"/>
    <lineage>
        <taxon>Eukaryota</taxon>
        <taxon>Metazoa</taxon>
        <taxon>Ecdysozoa</taxon>
        <taxon>Arthropoda</taxon>
        <taxon>Hexapoda</taxon>
        <taxon>Insecta</taxon>
        <taxon>Pterygota</taxon>
        <taxon>Neoptera</taxon>
        <taxon>Endopterygota</taxon>
        <taxon>Hymenoptera</taxon>
        <taxon>Apocrita</taxon>
        <taxon>Aculeata</taxon>
        <taxon>Apoidea</taxon>
        <taxon>Anthophila</taxon>
        <taxon>Apidae</taxon>
        <taxon>Bombus</taxon>
        <taxon>Pyrobombus</taxon>
    </lineage>
</organism>
<sequence>MGMVSKLNVWVPHELTERNRLERTTACMSLIARNKREPFLKRLCGDTINSDKYCAQLEKLREALAEKRPGLVNRNSVIFHHDNAKPHVAKSVTKKLALQHFLVAKKFENIDTLKNSIENYFKEKQENFYRDGTYQKNGKKYNERGITFFHETE</sequence>
<gene>
    <name evidence="2" type="primary">LOC117214144</name>
</gene>
<dbReference type="GO" id="GO:0000014">
    <property type="term" value="F:single-stranded DNA endodeoxyribonuclease activity"/>
    <property type="evidence" value="ECO:0007669"/>
    <property type="project" value="TreeGrafter"/>
</dbReference>
<dbReference type="InterPro" id="IPR052709">
    <property type="entry name" value="Transposase-MT_Hybrid"/>
</dbReference>
<dbReference type="Gene3D" id="3.30.420.10">
    <property type="entry name" value="Ribonuclease H-like superfamily/Ribonuclease H"/>
    <property type="match status" value="1"/>
</dbReference>
<keyword evidence="1" id="KW-1185">Reference proteome</keyword>
<dbReference type="GO" id="GO:0000729">
    <property type="term" value="P:DNA double-strand break processing"/>
    <property type="evidence" value="ECO:0007669"/>
    <property type="project" value="TreeGrafter"/>
</dbReference>
<dbReference type="AlphaFoldDB" id="A0A6P8N4X4"/>
<dbReference type="InterPro" id="IPR001888">
    <property type="entry name" value="Transposase_1"/>
</dbReference>
<dbReference type="GeneID" id="117214144"/>
<evidence type="ECO:0000313" key="2">
    <source>
        <dbReference type="RefSeq" id="XP_033315868.1"/>
    </source>
</evidence>
<dbReference type="GO" id="GO:0042800">
    <property type="term" value="F:histone H3K4 methyltransferase activity"/>
    <property type="evidence" value="ECO:0007669"/>
    <property type="project" value="TreeGrafter"/>
</dbReference>
<dbReference type="PANTHER" id="PTHR46060:SF2">
    <property type="entry name" value="HISTONE-LYSINE N-METHYLTRANSFERASE SETMAR"/>
    <property type="match status" value="1"/>
</dbReference>
<dbReference type="Pfam" id="PF01359">
    <property type="entry name" value="Transposase_1"/>
    <property type="match status" value="1"/>
</dbReference>
<evidence type="ECO:0000313" key="1">
    <source>
        <dbReference type="Proteomes" id="UP000515164"/>
    </source>
</evidence>
<dbReference type="GO" id="GO:0003690">
    <property type="term" value="F:double-stranded DNA binding"/>
    <property type="evidence" value="ECO:0007669"/>
    <property type="project" value="TreeGrafter"/>
</dbReference>
<accession>A0A6P8N4X4</accession>
<dbReference type="RefSeq" id="XP_033315868.1">
    <property type="nucleotide sequence ID" value="XM_033459977.1"/>
</dbReference>
<dbReference type="PANTHER" id="PTHR46060">
    <property type="entry name" value="MARINER MOS1 TRANSPOSASE-LIKE PROTEIN"/>
    <property type="match status" value="1"/>
</dbReference>
<dbReference type="GO" id="GO:0035861">
    <property type="term" value="C:site of double-strand break"/>
    <property type="evidence" value="ECO:0007669"/>
    <property type="project" value="TreeGrafter"/>
</dbReference>
<dbReference type="GO" id="GO:0003697">
    <property type="term" value="F:single-stranded DNA binding"/>
    <property type="evidence" value="ECO:0007669"/>
    <property type="project" value="TreeGrafter"/>
</dbReference>
<dbReference type="GO" id="GO:0044774">
    <property type="term" value="P:mitotic DNA integrity checkpoint signaling"/>
    <property type="evidence" value="ECO:0007669"/>
    <property type="project" value="TreeGrafter"/>
</dbReference>
<dbReference type="GO" id="GO:0006303">
    <property type="term" value="P:double-strand break repair via nonhomologous end joining"/>
    <property type="evidence" value="ECO:0007669"/>
    <property type="project" value="TreeGrafter"/>
</dbReference>
<dbReference type="GO" id="GO:0044547">
    <property type="term" value="F:DNA topoisomerase binding"/>
    <property type="evidence" value="ECO:0007669"/>
    <property type="project" value="TreeGrafter"/>
</dbReference>
<protein>
    <submittedName>
        <fullName evidence="2">Histone-lysine N-methyltransferase SETMAR-like</fullName>
    </submittedName>
</protein>
<feature type="non-terminal residue" evidence="2">
    <location>
        <position position="153"/>
    </location>
</feature>